<reference evidence="2 3" key="1">
    <citation type="journal article" date="2021" name="Elife">
        <title>Chloroplast acquisition without the gene transfer in kleptoplastic sea slugs, Plakobranchus ocellatus.</title>
        <authorList>
            <person name="Maeda T."/>
            <person name="Takahashi S."/>
            <person name="Yoshida T."/>
            <person name="Shimamura S."/>
            <person name="Takaki Y."/>
            <person name="Nagai Y."/>
            <person name="Toyoda A."/>
            <person name="Suzuki Y."/>
            <person name="Arimoto A."/>
            <person name="Ishii H."/>
            <person name="Satoh N."/>
            <person name="Nishiyama T."/>
            <person name="Hasebe M."/>
            <person name="Maruyama T."/>
            <person name="Minagawa J."/>
            <person name="Obokata J."/>
            <person name="Shigenobu S."/>
        </authorList>
    </citation>
    <scope>NUCLEOTIDE SEQUENCE [LARGE SCALE GENOMIC DNA]</scope>
</reference>
<protein>
    <submittedName>
        <fullName evidence="2">Uncharacterized protein</fullName>
    </submittedName>
</protein>
<comment type="caution">
    <text evidence="2">The sequence shown here is derived from an EMBL/GenBank/DDBJ whole genome shotgun (WGS) entry which is preliminary data.</text>
</comment>
<dbReference type="AlphaFoldDB" id="A0AAV3ZNX8"/>
<keyword evidence="3" id="KW-1185">Reference proteome</keyword>
<name>A0AAV3ZNX8_9GAST</name>
<organism evidence="2 3">
    <name type="scientific">Plakobranchus ocellatus</name>
    <dbReference type="NCBI Taxonomy" id="259542"/>
    <lineage>
        <taxon>Eukaryota</taxon>
        <taxon>Metazoa</taxon>
        <taxon>Spiralia</taxon>
        <taxon>Lophotrochozoa</taxon>
        <taxon>Mollusca</taxon>
        <taxon>Gastropoda</taxon>
        <taxon>Heterobranchia</taxon>
        <taxon>Euthyneura</taxon>
        <taxon>Panpulmonata</taxon>
        <taxon>Sacoglossa</taxon>
        <taxon>Placobranchoidea</taxon>
        <taxon>Plakobranchidae</taxon>
        <taxon>Plakobranchus</taxon>
    </lineage>
</organism>
<evidence type="ECO:0000256" key="1">
    <source>
        <dbReference type="SAM" id="MobiDB-lite"/>
    </source>
</evidence>
<feature type="region of interest" description="Disordered" evidence="1">
    <location>
        <begin position="16"/>
        <end position="37"/>
    </location>
</feature>
<dbReference type="EMBL" id="BLXT01003145">
    <property type="protein sequence ID" value="GFO00776.1"/>
    <property type="molecule type" value="Genomic_DNA"/>
</dbReference>
<gene>
    <name evidence="2" type="ORF">PoB_002728100</name>
</gene>
<dbReference type="Proteomes" id="UP000735302">
    <property type="component" value="Unassembled WGS sequence"/>
</dbReference>
<accession>A0AAV3ZNX8</accession>
<evidence type="ECO:0000313" key="3">
    <source>
        <dbReference type="Proteomes" id="UP000735302"/>
    </source>
</evidence>
<proteinExistence type="predicted"/>
<sequence>MRLSISGSRNGLVTASLAPYSSPHPPSQTSGSSGLLAPSTFPTMTSQVAFGMHNAFTSPLRKGVLKLMTAFSANTQCCLSSAVDQSKILVPPVHDAPRLLKGNYFFPLSASFINCSQSTRRPVVSSPRHPRSQCRASRRLHDRLSLPLKQGNQDV</sequence>
<evidence type="ECO:0000313" key="2">
    <source>
        <dbReference type="EMBL" id="GFO00776.1"/>
    </source>
</evidence>